<protein>
    <submittedName>
        <fullName evidence="1">Uncharacterized protein</fullName>
    </submittedName>
</protein>
<keyword evidence="2" id="KW-1185">Reference proteome</keyword>
<gene>
    <name evidence="1" type="ORF">ACFQ5J_11105</name>
</gene>
<name>A0ABW4EAI8_9LACO</name>
<evidence type="ECO:0000313" key="1">
    <source>
        <dbReference type="EMBL" id="MFD1485779.1"/>
    </source>
</evidence>
<dbReference type="Proteomes" id="UP001597252">
    <property type="component" value="Unassembled WGS sequence"/>
</dbReference>
<dbReference type="EMBL" id="JBHTON010000037">
    <property type="protein sequence ID" value="MFD1485779.1"/>
    <property type="molecule type" value="Genomic_DNA"/>
</dbReference>
<comment type="caution">
    <text evidence="1">The sequence shown here is derived from an EMBL/GenBank/DDBJ whole genome shotgun (WGS) entry which is preliminary data.</text>
</comment>
<proteinExistence type="predicted"/>
<sequence>MVNAELLFPEWEGLKPQRRQFIFEQLTRYFLSPLLAVDQLKPVTVDYFGQTLNTFDALIGGEWLRFVPGRREVSLGVDRHEPVIAELLAQLPPAALSPKRVVAMPPMLVARQAVPVNEEVIGQVNLLTQVFKGNHFAYVPYKPAVLSLLRPTVTSVDPEAQPTWAPVLASGKVVLRQASAHHYQVRLRHDWDQAGLAKALGGFGFSLPTEDQYEYLQGGGFDQLFTWGNHLPKTLPAYLPNRFGLTIPTQTSTPELVAEAVAKRGAGLLGWSPYYRAAENVPFAAHTYRKVAVISLD</sequence>
<reference evidence="2" key="1">
    <citation type="journal article" date="2019" name="Int. J. Syst. Evol. Microbiol.">
        <title>The Global Catalogue of Microorganisms (GCM) 10K type strain sequencing project: providing services to taxonomists for standard genome sequencing and annotation.</title>
        <authorList>
            <consortium name="The Broad Institute Genomics Platform"/>
            <consortium name="The Broad Institute Genome Sequencing Center for Infectious Disease"/>
            <person name="Wu L."/>
            <person name="Ma J."/>
        </authorList>
    </citation>
    <scope>NUCLEOTIDE SEQUENCE [LARGE SCALE GENOMIC DNA]</scope>
    <source>
        <strain evidence="2">CCM 8903</strain>
    </source>
</reference>
<dbReference type="SUPFAM" id="SSF56436">
    <property type="entry name" value="C-type lectin-like"/>
    <property type="match status" value="1"/>
</dbReference>
<organism evidence="1 2">
    <name type="scientific">Lacticaseibacillus baoqingensis</name>
    <dbReference type="NCBI Taxonomy" id="2486013"/>
    <lineage>
        <taxon>Bacteria</taxon>
        <taxon>Bacillati</taxon>
        <taxon>Bacillota</taxon>
        <taxon>Bacilli</taxon>
        <taxon>Lactobacillales</taxon>
        <taxon>Lactobacillaceae</taxon>
        <taxon>Lacticaseibacillus</taxon>
    </lineage>
</organism>
<dbReference type="InterPro" id="IPR016187">
    <property type="entry name" value="CTDL_fold"/>
</dbReference>
<evidence type="ECO:0000313" key="2">
    <source>
        <dbReference type="Proteomes" id="UP001597252"/>
    </source>
</evidence>
<accession>A0ABW4EAI8</accession>
<dbReference type="RefSeq" id="WP_125753451.1">
    <property type="nucleotide sequence ID" value="NZ_JBHTON010000037.1"/>
</dbReference>